<dbReference type="SUPFAM" id="SSF82153">
    <property type="entry name" value="FAS1 domain"/>
    <property type="match status" value="1"/>
</dbReference>
<dbReference type="Proteomes" id="UP000321291">
    <property type="component" value="Chromosome"/>
</dbReference>
<reference evidence="2 3" key="1">
    <citation type="journal article" date="2017" name="Int. J. Syst. Evol. Microbiol.">
        <title>Arachidicoccus ginsenosidivorans sp. nov., with ginsenoside-converting activity isolated from ginseng cultivating soil.</title>
        <authorList>
            <person name="Siddiqi M.Z."/>
            <person name="Aslam Z."/>
            <person name="Im W.T."/>
        </authorList>
    </citation>
    <scope>NUCLEOTIDE SEQUENCE [LARGE SCALE GENOMIC DNA]</scope>
    <source>
        <strain evidence="2 3">Gsoil 809</strain>
    </source>
</reference>
<name>A0A5B8VIQ1_9BACT</name>
<dbReference type="PROSITE" id="PS50213">
    <property type="entry name" value="FAS1"/>
    <property type="match status" value="1"/>
</dbReference>
<evidence type="ECO:0000259" key="1">
    <source>
        <dbReference type="PROSITE" id="PS50213"/>
    </source>
</evidence>
<protein>
    <recommendedName>
        <fullName evidence="1">FAS1 domain-containing protein</fullName>
    </recommendedName>
</protein>
<dbReference type="KEGG" id="agi:FSB73_04525"/>
<dbReference type="InterPro" id="IPR036378">
    <property type="entry name" value="FAS1_dom_sf"/>
</dbReference>
<keyword evidence="3" id="KW-1185">Reference proteome</keyword>
<accession>A0A5B8VIQ1</accession>
<organism evidence="2 3">
    <name type="scientific">Arachidicoccus ginsenosidivorans</name>
    <dbReference type="NCBI Taxonomy" id="496057"/>
    <lineage>
        <taxon>Bacteria</taxon>
        <taxon>Pseudomonadati</taxon>
        <taxon>Bacteroidota</taxon>
        <taxon>Chitinophagia</taxon>
        <taxon>Chitinophagales</taxon>
        <taxon>Chitinophagaceae</taxon>
        <taxon>Arachidicoccus</taxon>
    </lineage>
</organism>
<dbReference type="EMBL" id="CP042434">
    <property type="protein sequence ID" value="QEC71053.1"/>
    <property type="molecule type" value="Genomic_DNA"/>
</dbReference>
<proteinExistence type="predicted"/>
<sequence length="232" mass="26852">MVKMKKMERNILKRRYWLFFVAVLITMAVSCSKSHEGPYYNYQNKNAVYEGNTYEFLQSQNGLFDSLLLVIDRVPDLMDTIKNYDITLFAPNNQCFTNALNNLNELRATQHKMPLSLKNIDLVELDTLLCRYVIPGNYVTDSLVEFSDGISVSSLRYDYKMHLRYNRQDANGYQNGGPQEIEFSDPKNSIFERYWVTTYTTSVNVHTNNGLVHLLSGGHEFGFGEFSGRMNK</sequence>
<dbReference type="Gene3D" id="2.30.180.10">
    <property type="entry name" value="FAS1 domain"/>
    <property type="match status" value="1"/>
</dbReference>
<dbReference type="InterPro" id="IPR000782">
    <property type="entry name" value="FAS1_domain"/>
</dbReference>
<evidence type="ECO:0000313" key="3">
    <source>
        <dbReference type="Proteomes" id="UP000321291"/>
    </source>
</evidence>
<dbReference type="AlphaFoldDB" id="A0A5B8VIQ1"/>
<evidence type="ECO:0000313" key="2">
    <source>
        <dbReference type="EMBL" id="QEC71053.1"/>
    </source>
</evidence>
<feature type="domain" description="FAS1" evidence="1">
    <location>
        <begin position="50"/>
        <end position="219"/>
    </location>
</feature>
<dbReference type="Pfam" id="PF02469">
    <property type="entry name" value="Fasciclin"/>
    <property type="match status" value="1"/>
</dbReference>
<gene>
    <name evidence="2" type="ORF">FSB73_04525</name>
</gene>
<dbReference type="PROSITE" id="PS51257">
    <property type="entry name" value="PROKAR_LIPOPROTEIN"/>
    <property type="match status" value="1"/>
</dbReference>